<gene>
    <name evidence="1" type="ORF">METZ01_LOCUS293069</name>
</gene>
<reference evidence="1" key="1">
    <citation type="submission" date="2018-05" db="EMBL/GenBank/DDBJ databases">
        <authorList>
            <person name="Lanie J.A."/>
            <person name="Ng W.-L."/>
            <person name="Kazmierczak K.M."/>
            <person name="Andrzejewski T.M."/>
            <person name="Davidsen T.M."/>
            <person name="Wayne K.J."/>
            <person name="Tettelin H."/>
            <person name="Glass J.I."/>
            <person name="Rusch D."/>
            <person name="Podicherti R."/>
            <person name="Tsui H.-C.T."/>
            <person name="Winkler M.E."/>
        </authorList>
    </citation>
    <scope>NUCLEOTIDE SEQUENCE</scope>
</reference>
<feature type="non-terminal residue" evidence="1">
    <location>
        <position position="1"/>
    </location>
</feature>
<protein>
    <submittedName>
        <fullName evidence="1">Uncharacterized protein</fullName>
    </submittedName>
</protein>
<proteinExistence type="predicted"/>
<dbReference type="EMBL" id="UINC01089267">
    <property type="protein sequence ID" value="SVC40215.1"/>
    <property type="molecule type" value="Genomic_DNA"/>
</dbReference>
<organism evidence="1">
    <name type="scientific">marine metagenome</name>
    <dbReference type="NCBI Taxonomy" id="408172"/>
    <lineage>
        <taxon>unclassified sequences</taxon>
        <taxon>metagenomes</taxon>
        <taxon>ecological metagenomes</taxon>
    </lineage>
</organism>
<accession>A0A382LWV8</accession>
<dbReference type="AlphaFoldDB" id="A0A382LWV8"/>
<evidence type="ECO:0000313" key="1">
    <source>
        <dbReference type="EMBL" id="SVC40215.1"/>
    </source>
</evidence>
<sequence>EVDKNYMIRRLNQWIEMLESLKQEIMMGKDK</sequence>
<name>A0A382LWV8_9ZZZZ</name>